<sequence>MKKLLLIRHAEAESFAEQGDFYRPLSAKGIADATRLAQKLEADGLIPDEIMSSRALRTTTTANIIASQLRLPSAKLSQAIYEASERTLLNTINHFNDSIAFAALVGHNPGIAYLLLNLTGKVRDVLPCTAIAVVFEDAHSWQEVSHETGVITYYTAP</sequence>
<proteinExistence type="predicted"/>
<dbReference type="PANTHER" id="PTHR47623">
    <property type="entry name" value="OS09G0287300 PROTEIN"/>
    <property type="match status" value="1"/>
</dbReference>
<organism evidence="1 2">
    <name type="scientific">Mucilaginibacter galii</name>
    <dbReference type="NCBI Taxonomy" id="2005073"/>
    <lineage>
        <taxon>Bacteria</taxon>
        <taxon>Pseudomonadati</taxon>
        <taxon>Bacteroidota</taxon>
        <taxon>Sphingobacteriia</taxon>
        <taxon>Sphingobacteriales</taxon>
        <taxon>Sphingobacteriaceae</taxon>
        <taxon>Mucilaginibacter</taxon>
    </lineage>
</organism>
<dbReference type="Gene3D" id="3.40.50.1240">
    <property type="entry name" value="Phosphoglycerate mutase-like"/>
    <property type="match status" value="1"/>
</dbReference>
<dbReference type="PANTHER" id="PTHR47623:SF1">
    <property type="entry name" value="OS09G0287300 PROTEIN"/>
    <property type="match status" value="1"/>
</dbReference>
<reference evidence="1" key="2">
    <citation type="submission" date="2020-09" db="EMBL/GenBank/DDBJ databases">
        <authorList>
            <person name="Sun Q."/>
            <person name="Sedlacek I."/>
        </authorList>
    </citation>
    <scope>NUCLEOTIDE SEQUENCE</scope>
    <source>
        <strain evidence="1">CCM 8711</strain>
    </source>
</reference>
<dbReference type="SUPFAM" id="SSF53254">
    <property type="entry name" value="Phosphoglycerate mutase-like"/>
    <property type="match status" value="1"/>
</dbReference>
<keyword evidence="2" id="KW-1185">Reference proteome</keyword>
<dbReference type="InterPro" id="IPR013078">
    <property type="entry name" value="His_Pase_superF_clade-1"/>
</dbReference>
<dbReference type="InterPro" id="IPR029033">
    <property type="entry name" value="His_PPase_superfam"/>
</dbReference>
<dbReference type="CDD" id="cd07067">
    <property type="entry name" value="HP_PGM_like"/>
    <property type="match status" value="1"/>
</dbReference>
<protein>
    <submittedName>
        <fullName evidence="1">Phosphoglycerate mutase</fullName>
    </submittedName>
</protein>
<dbReference type="RefSeq" id="WP_188415190.1">
    <property type="nucleotide sequence ID" value="NZ_BMDO01000003.1"/>
</dbReference>
<gene>
    <name evidence="1" type="ORF">GCM10011425_14150</name>
</gene>
<comment type="caution">
    <text evidence="1">The sequence shown here is derived from an EMBL/GenBank/DDBJ whole genome shotgun (WGS) entry which is preliminary data.</text>
</comment>
<dbReference type="EMBL" id="BMDO01000003">
    <property type="protein sequence ID" value="GGI50203.1"/>
    <property type="molecule type" value="Genomic_DNA"/>
</dbReference>
<dbReference type="Pfam" id="PF00300">
    <property type="entry name" value="His_Phos_1"/>
    <property type="match status" value="1"/>
</dbReference>
<dbReference type="Proteomes" id="UP000662074">
    <property type="component" value="Unassembled WGS sequence"/>
</dbReference>
<dbReference type="AlphaFoldDB" id="A0A917J7L4"/>
<reference evidence="1" key="1">
    <citation type="journal article" date="2014" name="Int. J. Syst. Evol. Microbiol.">
        <title>Complete genome sequence of Corynebacterium casei LMG S-19264T (=DSM 44701T), isolated from a smear-ripened cheese.</title>
        <authorList>
            <consortium name="US DOE Joint Genome Institute (JGI-PGF)"/>
            <person name="Walter F."/>
            <person name="Albersmeier A."/>
            <person name="Kalinowski J."/>
            <person name="Ruckert C."/>
        </authorList>
    </citation>
    <scope>NUCLEOTIDE SEQUENCE</scope>
    <source>
        <strain evidence="1">CCM 8711</strain>
    </source>
</reference>
<evidence type="ECO:0000313" key="1">
    <source>
        <dbReference type="EMBL" id="GGI50203.1"/>
    </source>
</evidence>
<dbReference type="SMART" id="SM00855">
    <property type="entry name" value="PGAM"/>
    <property type="match status" value="1"/>
</dbReference>
<evidence type="ECO:0000313" key="2">
    <source>
        <dbReference type="Proteomes" id="UP000662074"/>
    </source>
</evidence>
<accession>A0A917J7L4</accession>
<name>A0A917J7L4_9SPHI</name>